<dbReference type="AlphaFoldDB" id="A0A502LI40"/>
<protein>
    <submittedName>
        <fullName evidence="1">Uncharacterized protein</fullName>
    </submittedName>
</protein>
<reference evidence="1 2" key="1">
    <citation type="submission" date="2019-01" db="EMBL/GenBank/DDBJ databases">
        <title>Comparative genomic analysis identifies haemin-independent Haemophilus haemolyticus: a formal re-classification of Haemophilus intermedius.</title>
        <authorList>
            <person name="Harris T.M."/>
            <person name="Price E.P."/>
            <person name="Sarovich D.S."/>
            <person name="Norskov-Lauritsen N."/>
            <person name="Beissbarth J."/>
            <person name="Chang A.B."/>
            <person name="Smith-Vaughan H.C."/>
        </authorList>
    </citation>
    <scope>NUCLEOTIDE SEQUENCE [LARGE SCALE GENOMIC DNA]</scope>
    <source>
        <strain evidence="1 2">60824 B Hi-4</strain>
    </source>
</reference>
<sequence length="65" mass="7657">MLNFDDLEDVYIEDEIKPKIDLSKIPHPTPKGIIELKRLFSAIRKGVDPDYVINRKIIDEMYIKI</sequence>
<organism evidence="1 2">
    <name type="scientific">Haemophilus haemolyticus</name>
    <dbReference type="NCBI Taxonomy" id="726"/>
    <lineage>
        <taxon>Bacteria</taxon>
        <taxon>Pseudomonadati</taxon>
        <taxon>Pseudomonadota</taxon>
        <taxon>Gammaproteobacteria</taxon>
        <taxon>Pasteurellales</taxon>
        <taxon>Pasteurellaceae</taxon>
        <taxon>Haemophilus</taxon>
    </lineage>
</organism>
<dbReference type="Proteomes" id="UP000316888">
    <property type="component" value="Unassembled WGS sequence"/>
</dbReference>
<evidence type="ECO:0000313" key="1">
    <source>
        <dbReference type="EMBL" id="TPH23900.1"/>
    </source>
</evidence>
<dbReference type="EMBL" id="SDPB01000009">
    <property type="protein sequence ID" value="TPH23900.1"/>
    <property type="molecule type" value="Genomic_DNA"/>
</dbReference>
<dbReference type="RefSeq" id="WP_140535499.1">
    <property type="nucleotide sequence ID" value="NZ_SDPB01000009.1"/>
</dbReference>
<accession>A0A502LI40</accession>
<name>A0A502LI40_HAEHA</name>
<gene>
    <name evidence="1" type="ORF">EUX48_03470</name>
</gene>
<evidence type="ECO:0000313" key="2">
    <source>
        <dbReference type="Proteomes" id="UP000316888"/>
    </source>
</evidence>
<comment type="caution">
    <text evidence="1">The sequence shown here is derived from an EMBL/GenBank/DDBJ whole genome shotgun (WGS) entry which is preliminary data.</text>
</comment>
<proteinExistence type="predicted"/>